<dbReference type="EMBL" id="VLLN01000003">
    <property type="protein sequence ID" value="TWJ32702.1"/>
    <property type="molecule type" value="Genomic_DNA"/>
</dbReference>
<accession>A0A562WR69</accession>
<evidence type="ECO:0000313" key="10">
    <source>
        <dbReference type="Proteomes" id="UP000319449"/>
    </source>
</evidence>
<keyword evidence="10" id="KW-1185">Reference proteome</keyword>
<dbReference type="Proteomes" id="UP000319449">
    <property type="component" value="Unassembled WGS sequence"/>
</dbReference>
<feature type="active site" description="Nucleophile" evidence="7">
    <location>
        <position position="210"/>
    </location>
</feature>
<evidence type="ECO:0000259" key="8">
    <source>
        <dbReference type="PROSITE" id="PS52029"/>
    </source>
</evidence>
<evidence type="ECO:0000313" key="9">
    <source>
        <dbReference type="EMBL" id="TWJ32702.1"/>
    </source>
</evidence>
<evidence type="ECO:0000256" key="4">
    <source>
        <dbReference type="ARBA" id="ARBA00022960"/>
    </source>
</evidence>
<dbReference type="CDD" id="cd16913">
    <property type="entry name" value="YkuD_like"/>
    <property type="match status" value="1"/>
</dbReference>
<keyword evidence="4 7" id="KW-0133">Cell shape</keyword>
<keyword evidence="3" id="KW-0808">Transferase</keyword>
<feature type="active site" description="Proton donor/acceptor" evidence="7">
    <location>
        <position position="197"/>
    </location>
</feature>
<dbReference type="PANTHER" id="PTHR30582:SF2">
    <property type="entry name" value="L,D-TRANSPEPTIDASE YCIB-RELATED"/>
    <property type="match status" value="1"/>
</dbReference>
<dbReference type="GO" id="GO:0016740">
    <property type="term" value="F:transferase activity"/>
    <property type="evidence" value="ECO:0007669"/>
    <property type="project" value="UniProtKB-KW"/>
</dbReference>
<evidence type="ECO:0000256" key="7">
    <source>
        <dbReference type="PROSITE-ProRule" id="PRU01373"/>
    </source>
</evidence>
<keyword evidence="5 7" id="KW-0573">Peptidoglycan synthesis</keyword>
<dbReference type="GO" id="GO:0071555">
    <property type="term" value="P:cell wall organization"/>
    <property type="evidence" value="ECO:0007669"/>
    <property type="project" value="UniProtKB-UniRule"/>
</dbReference>
<dbReference type="AlphaFoldDB" id="A0A562WR69"/>
<evidence type="ECO:0000256" key="3">
    <source>
        <dbReference type="ARBA" id="ARBA00022679"/>
    </source>
</evidence>
<evidence type="ECO:0000256" key="5">
    <source>
        <dbReference type="ARBA" id="ARBA00022984"/>
    </source>
</evidence>
<comment type="caution">
    <text evidence="9">The sequence shown here is derived from an EMBL/GenBank/DDBJ whole genome shotgun (WGS) entry which is preliminary data.</text>
</comment>
<dbReference type="PROSITE" id="PS52029">
    <property type="entry name" value="LD_TPASE"/>
    <property type="match status" value="1"/>
</dbReference>
<dbReference type="GO" id="GO:0008360">
    <property type="term" value="P:regulation of cell shape"/>
    <property type="evidence" value="ECO:0007669"/>
    <property type="project" value="UniProtKB-UniRule"/>
</dbReference>
<protein>
    <submittedName>
        <fullName evidence="9">L,D-transpeptidase-like protein</fullName>
    </submittedName>
</protein>
<comment type="similarity">
    <text evidence="2">Belongs to the YkuD family.</text>
</comment>
<dbReference type="GO" id="GO:0018104">
    <property type="term" value="P:peptidoglycan-protein cross-linking"/>
    <property type="evidence" value="ECO:0007669"/>
    <property type="project" value="TreeGrafter"/>
</dbReference>
<keyword evidence="6 7" id="KW-0961">Cell wall biogenesis/degradation</keyword>
<evidence type="ECO:0000256" key="6">
    <source>
        <dbReference type="ARBA" id="ARBA00023316"/>
    </source>
</evidence>
<name>A0A562WR69_9BACT</name>
<dbReference type="InterPro" id="IPR050979">
    <property type="entry name" value="LD-transpeptidase"/>
</dbReference>
<dbReference type="GO" id="GO:0071972">
    <property type="term" value="F:peptidoglycan L,D-transpeptidase activity"/>
    <property type="evidence" value="ECO:0007669"/>
    <property type="project" value="TreeGrafter"/>
</dbReference>
<dbReference type="PANTHER" id="PTHR30582">
    <property type="entry name" value="L,D-TRANSPEPTIDASE"/>
    <property type="match status" value="1"/>
</dbReference>
<sequence length="268" mass="30720">MNDMMKPLALTGHILLFYLLCTAVAVAAPFGMEPLCDIHFPSDDRIAWECRTIGKKDTPTSLFGEQWQDVLRFNRLDRRHFVRGKSIKVPKQLETIRGFTPMPAFFPPAANEEKFILVDQAELFLGAYEFGRLIFSAPVAVGVEGHRVPNGEFRIDAIDRRHESDQYAIETTDTPYPMHYALRFYVDKLMWVTYWLHGRDLPGVPASHGCIGLYDEEMQKQYYETPQTPGLTDARRLYEWVVGSHRDTGRLQKINYGPKVLIVGTPPL</sequence>
<reference evidence="9 10" key="1">
    <citation type="submission" date="2019-07" db="EMBL/GenBank/DDBJ databases">
        <title>Genomic Encyclopedia of Archaeal and Bacterial Type Strains, Phase II (KMG-II): from individual species to whole genera.</title>
        <authorList>
            <person name="Goeker M."/>
        </authorList>
    </citation>
    <scope>NUCLEOTIDE SEQUENCE [LARGE SCALE GENOMIC DNA]</scope>
    <source>
        <strain evidence="9 10">ATCC BAA-1139</strain>
    </source>
</reference>
<dbReference type="InterPro" id="IPR038063">
    <property type="entry name" value="Transpep_catalytic_dom"/>
</dbReference>
<comment type="pathway">
    <text evidence="1 7">Cell wall biogenesis; peptidoglycan biosynthesis.</text>
</comment>
<dbReference type="UniPathway" id="UPA00219"/>
<dbReference type="GO" id="GO:0005576">
    <property type="term" value="C:extracellular region"/>
    <property type="evidence" value="ECO:0007669"/>
    <property type="project" value="TreeGrafter"/>
</dbReference>
<proteinExistence type="inferred from homology"/>
<evidence type="ECO:0000256" key="2">
    <source>
        <dbReference type="ARBA" id="ARBA00005992"/>
    </source>
</evidence>
<dbReference type="Gene3D" id="2.40.440.10">
    <property type="entry name" value="L,D-transpeptidase catalytic domain-like"/>
    <property type="match status" value="1"/>
</dbReference>
<gene>
    <name evidence="9" type="ORF">JN12_00677</name>
</gene>
<dbReference type="Pfam" id="PF03734">
    <property type="entry name" value="YkuD"/>
    <property type="match status" value="1"/>
</dbReference>
<feature type="domain" description="L,D-TPase catalytic" evidence="8">
    <location>
        <begin position="114"/>
        <end position="233"/>
    </location>
</feature>
<evidence type="ECO:0000256" key="1">
    <source>
        <dbReference type="ARBA" id="ARBA00004752"/>
    </source>
</evidence>
<dbReference type="SUPFAM" id="SSF141523">
    <property type="entry name" value="L,D-transpeptidase catalytic domain-like"/>
    <property type="match status" value="1"/>
</dbReference>
<organism evidence="9 10">
    <name type="scientific">Geobacter argillaceus</name>
    <dbReference type="NCBI Taxonomy" id="345631"/>
    <lineage>
        <taxon>Bacteria</taxon>
        <taxon>Pseudomonadati</taxon>
        <taxon>Thermodesulfobacteriota</taxon>
        <taxon>Desulfuromonadia</taxon>
        <taxon>Geobacterales</taxon>
        <taxon>Geobacteraceae</taxon>
        <taxon>Geobacter</taxon>
    </lineage>
</organism>
<dbReference type="InterPro" id="IPR005490">
    <property type="entry name" value="LD_TPept_cat_dom"/>
</dbReference>